<keyword evidence="5" id="KW-0418">Kinase</keyword>
<dbReference type="Pfam" id="PF00560">
    <property type="entry name" value="LRR_1"/>
    <property type="match status" value="2"/>
</dbReference>
<dbReference type="STRING" id="329046.A0A1Y2C1B0"/>
<dbReference type="OrthoDB" id="2139971at2759"/>
<gene>
    <name evidence="5" type="ORF">BCR33DRAFT_681260</name>
</gene>
<organism evidence="5 6">
    <name type="scientific">Rhizoclosmatium globosum</name>
    <dbReference type="NCBI Taxonomy" id="329046"/>
    <lineage>
        <taxon>Eukaryota</taxon>
        <taxon>Fungi</taxon>
        <taxon>Fungi incertae sedis</taxon>
        <taxon>Chytridiomycota</taxon>
        <taxon>Chytridiomycota incertae sedis</taxon>
        <taxon>Chytridiomycetes</taxon>
        <taxon>Chytridiales</taxon>
        <taxon>Chytriomycetaceae</taxon>
        <taxon>Rhizoclosmatium</taxon>
    </lineage>
</organism>
<evidence type="ECO:0000259" key="4">
    <source>
        <dbReference type="PROSITE" id="PS50011"/>
    </source>
</evidence>
<feature type="region of interest" description="Disordered" evidence="3">
    <location>
        <begin position="305"/>
        <end position="330"/>
    </location>
</feature>
<proteinExistence type="predicted"/>
<accession>A0A1Y2C1B0</accession>
<dbReference type="GO" id="GO:0005524">
    <property type="term" value="F:ATP binding"/>
    <property type="evidence" value="ECO:0007669"/>
    <property type="project" value="InterPro"/>
</dbReference>
<dbReference type="Gene3D" id="3.80.10.10">
    <property type="entry name" value="Ribonuclease Inhibitor"/>
    <property type="match status" value="1"/>
</dbReference>
<evidence type="ECO:0000313" key="6">
    <source>
        <dbReference type="Proteomes" id="UP000193642"/>
    </source>
</evidence>
<evidence type="ECO:0000313" key="5">
    <source>
        <dbReference type="EMBL" id="ORY40809.1"/>
    </source>
</evidence>
<dbReference type="SUPFAM" id="SSF56112">
    <property type="entry name" value="Protein kinase-like (PK-like)"/>
    <property type="match status" value="1"/>
</dbReference>
<reference evidence="5 6" key="1">
    <citation type="submission" date="2016-07" db="EMBL/GenBank/DDBJ databases">
        <title>Pervasive Adenine N6-methylation of Active Genes in Fungi.</title>
        <authorList>
            <consortium name="DOE Joint Genome Institute"/>
            <person name="Mondo S.J."/>
            <person name="Dannebaum R.O."/>
            <person name="Kuo R.C."/>
            <person name="Labutti K."/>
            <person name="Haridas S."/>
            <person name="Kuo A."/>
            <person name="Salamov A."/>
            <person name="Ahrendt S.R."/>
            <person name="Lipzen A."/>
            <person name="Sullivan W."/>
            <person name="Andreopoulos W.B."/>
            <person name="Clum A."/>
            <person name="Lindquist E."/>
            <person name="Daum C."/>
            <person name="Ramamoorthy G.K."/>
            <person name="Gryganskyi A."/>
            <person name="Culley D."/>
            <person name="Magnuson J.K."/>
            <person name="James T.Y."/>
            <person name="O'Malley M.A."/>
            <person name="Stajich J.E."/>
            <person name="Spatafora J.W."/>
            <person name="Visel A."/>
            <person name="Grigoriev I.V."/>
        </authorList>
    </citation>
    <scope>NUCLEOTIDE SEQUENCE [LARGE SCALE GENOMIC DNA]</scope>
    <source>
        <strain evidence="5 6">JEL800</strain>
    </source>
</reference>
<dbReference type="InterPro" id="IPR032675">
    <property type="entry name" value="LRR_dom_sf"/>
</dbReference>
<protein>
    <submittedName>
        <fullName evidence="5">Kinase-like protein</fullName>
    </submittedName>
</protein>
<evidence type="ECO:0000256" key="1">
    <source>
        <dbReference type="ARBA" id="ARBA00022614"/>
    </source>
</evidence>
<feature type="compositionally biased region" description="Low complexity" evidence="3">
    <location>
        <begin position="306"/>
        <end position="322"/>
    </location>
</feature>
<evidence type="ECO:0000256" key="3">
    <source>
        <dbReference type="SAM" id="MobiDB-lite"/>
    </source>
</evidence>
<dbReference type="GO" id="GO:0004672">
    <property type="term" value="F:protein kinase activity"/>
    <property type="evidence" value="ECO:0007669"/>
    <property type="project" value="InterPro"/>
</dbReference>
<dbReference type="AlphaFoldDB" id="A0A1Y2C1B0"/>
<dbReference type="SUPFAM" id="SSF52058">
    <property type="entry name" value="L domain-like"/>
    <property type="match status" value="1"/>
</dbReference>
<dbReference type="InterPro" id="IPR046959">
    <property type="entry name" value="PRK1-6/SRF4-like"/>
</dbReference>
<dbReference type="Pfam" id="PF07714">
    <property type="entry name" value="PK_Tyr_Ser-Thr"/>
    <property type="match status" value="1"/>
</dbReference>
<dbReference type="Proteomes" id="UP000193642">
    <property type="component" value="Unassembled WGS sequence"/>
</dbReference>
<keyword evidence="1" id="KW-0433">Leucine-rich repeat</keyword>
<name>A0A1Y2C1B0_9FUNG</name>
<dbReference type="InterPro" id="IPR011009">
    <property type="entry name" value="Kinase-like_dom_sf"/>
</dbReference>
<keyword evidence="6" id="KW-1185">Reference proteome</keyword>
<sequence length="512" mass="56660">MTLLLVDLSPQTIHIQRDQVLGSGSLATVCAGELDVTSVAVKELPPGCDASLLSSFEHPHIVEMKGYLIEGGKAVAIMERMASTLQEQLPSAPSTSLSSRILWLKQIATALSYLHQLPNPVVHGDLKTSSVLIDFDGNAKLSNVGFYKLKRMYRSYRTPDSHFAFIPPECCSDPEADYTTAQDVYSFAMVMYETVFRCVPFHKARPSVIPLLVVAGKRPARPEDSSVPDWIWNLIQLCWDQDPLARPSMADVLAALEAQALEIQPIPANSGAMEQTPAPEPPSYEQVNTNDLEYLLNLTHAEPQQSSASAYRPDSSSTSASSFVVPPPTTLPPSYGQVRTDLDILWDFLPVEWKHKKKINDKPGLRRAVLRAQAPFPSTETRYMFQWNREDRLVSLILSGEKLSGTIPAEIGMLTELRELLSGFLCFHEFRKLIIGDANRDLSDNKFSGPIPEEIWTLYRLTSLNLSKNSLTGPLSANVYNLQALEKLLLNSNGLTGTVPNELGELTRLGVL</sequence>
<keyword evidence="2" id="KW-0677">Repeat</keyword>
<dbReference type="PANTHER" id="PTHR48007:SF4">
    <property type="entry name" value="LEUCINE-RICH REPEAT RECEPTOR-LIKE PROTEIN KINASE PXC1"/>
    <property type="match status" value="1"/>
</dbReference>
<dbReference type="InterPro" id="IPR000719">
    <property type="entry name" value="Prot_kinase_dom"/>
</dbReference>
<dbReference type="PANTHER" id="PTHR48007">
    <property type="entry name" value="LEUCINE-RICH REPEAT RECEPTOR-LIKE PROTEIN KINASE PXC1"/>
    <property type="match status" value="1"/>
</dbReference>
<dbReference type="PROSITE" id="PS50011">
    <property type="entry name" value="PROTEIN_KINASE_DOM"/>
    <property type="match status" value="1"/>
</dbReference>
<evidence type="ECO:0000256" key="2">
    <source>
        <dbReference type="ARBA" id="ARBA00022737"/>
    </source>
</evidence>
<dbReference type="Gene3D" id="1.10.510.10">
    <property type="entry name" value="Transferase(Phosphotransferase) domain 1"/>
    <property type="match status" value="1"/>
</dbReference>
<dbReference type="EMBL" id="MCGO01000034">
    <property type="protein sequence ID" value="ORY40809.1"/>
    <property type="molecule type" value="Genomic_DNA"/>
</dbReference>
<comment type="caution">
    <text evidence="5">The sequence shown here is derived from an EMBL/GenBank/DDBJ whole genome shotgun (WGS) entry which is preliminary data.</text>
</comment>
<keyword evidence="5" id="KW-0808">Transferase</keyword>
<feature type="domain" description="Protein kinase" evidence="4">
    <location>
        <begin position="15"/>
        <end position="261"/>
    </location>
</feature>
<dbReference type="InterPro" id="IPR001245">
    <property type="entry name" value="Ser-Thr/Tyr_kinase_cat_dom"/>
</dbReference>
<dbReference type="InterPro" id="IPR001611">
    <property type="entry name" value="Leu-rich_rpt"/>
</dbReference>